<evidence type="ECO:0000256" key="6">
    <source>
        <dbReference type="RuleBase" id="RU369070"/>
    </source>
</evidence>
<dbReference type="OrthoDB" id="941679at2759"/>
<reference evidence="8 9" key="1">
    <citation type="journal article" date="2020" name="Nat. Food">
        <title>A phased Vanilla planifolia genome enables genetic improvement of flavour and production.</title>
        <authorList>
            <person name="Hasing T."/>
            <person name="Tang H."/>
            <person name="Brym M."/>
            <person name="Khazi F."/>
            <person name="Huang T."/>
            <person name="Chambers A.H."/>
        </authorList>
    </citation>
    <scope>NUCLEOTIDE SEQUENCE [LARGE SCALE GENOMIC DNA]</scope>
    <source>
        <tissue evidence="8">Leaf</tissue>
    </source>
</reference>
<evidence type="ECO:0000313" key="8">
    <source>
        <dbReference type="EMBL" id="KAG0493047.1"/>
    </source>
</evidence>
<evidence type="ECO:0000256" key="4">
    <source>
        <dbReference type="ARBA" id="ARBA00022946"/>
    </source>
</evidence>
<dbReference type="InterPro" id="IPR032259">
    <property type="entry name" value="HIBYL-CoA-H"/>
</dbReference>
<dbReference type="GO" id="GO:0006574">
    <property type="term" value="P:L-valine catabolic process"/>
    <property type="evidence" value="ECO:0007669"/>
    <property type="project" value="UniProtKB-UniRule"/>
</dbReference>
<comment type="pathway">
    <text evidence="6">Amino-acid degradation; L-valine degradation.</text>
</comment>
<evidence type="ECO:0000256" key="5">
    <source>
        <dbReference type="ARBA" id="ARBA00023128"/>
    </source>
</evidence>
<dbReference type="Gene3D" id="3.90.226.10">
    <property type="entry name" value="2-enoyl-CoA Hydratase, Chain A, domain 1"/>
    <property type="match status" value="1"/>
</dbReference>
<dbReference type="EMBL" id="JADCNL010000002">
    <property type="protein sequence ID" value="KAG0493047.1"/>
    <property type="molecule type" value="Genomic_DNA"/>
</dbReference>
<comment type="similarity">
    <text evidence="2 6">Belongs to the enoyl-CoA hydratase/isomerase family.</text>
</comment>
<sequence length="419" mass="45609">MCSLLCRLHLLKPFNPLICFSSRLSAIVCSNTNYPSSSRLFGAMSGTANDFVRGNVFPNGLAVITLDRSKALNAMNLEMDTKYKEYLDAWESNPSVKCVLVESSSSRAFSAGMDIKGVVADIQKDKAIVQKVFAAEYSLICKIFDYQKPYISFMDGVTMGFGIGLSGHGRYRIITERTLLAMPENGIGLFPDVGFAYIAARSPGAGAVGTYLAMTGKRISSPADALFVGLGSHYVPSGSLASLRGALLSYGFSSDPDKDIQTILAQFSMEPDSGSQLKLLLPHIVSSFGVEKEVSKTIENLKHLESSDDAHVAEWARDALQGLGKGAPFSLYLTKKHFSQVTSAYGINEHQLSNLHEVMKIEYRIATRSALRSDFAEGVRAVLVDKDQNPRWNPSVLEDVDTNEVDSIFEPSPGAELNV</sequence>
<dbReference type="GO" id="GO:0005739">
    <property type="term" value="C:mitochondrion"/>
    <property type="evidence" value="ECO:0007669"/>
    <property type="project" value="UniProtKB-SubCell"/>
</dbReference>
<keyword evidence="4" id="KW-0809">Transit peptide</keyword>
<keyword evidence="3 6" id="KW-0378">Hydrolase</keyword>
<dbReference type="GO" id="GO:0003860">
    <property type="term" value="F:3-hydroxyisobutyryl-CoA hydrolase activity"/>
    <property type="evidence" value="ECO:0007669"/>
    <property type="project" value="UniProtKB-UniRule"/>
</dbReference>
<organism evidence="8 9">
    <name type="scientific">Vanilla planifolia</name>
    <name type="common">Vanilla</name>
    <dbReference type="NCBI Taxonomy" id="51239"/>
    <lineage>
        <taxon>Eukaryota</taxon>
        <taxon>Viridiplantae</taxon>
        <taxon>Streptophyta</taxon>
        <taxon>Embryophyta</taxon>
        <taxon>Tracheophyta</taxon>
        <taxon>Spermatophyta</taxon>
        <taxon>Magnoliopsida</taxon>
        <taxon>Liliopsida</taxon>
        <taxon>Asparagales</taxon>
        <taxon>Orchidaceae</taxon>
        <taxon>Vanilloideae</taxon>
        <taxon>Vanilleae</taxon>
        <taxon>Vanilla</taxon>
    </lineage>
</organism>
<comment type="subcellular location">
    <subcellularLocation>
        <location evidence="1">Mitochondrion</location>
    </subcellularLocation>
</comment>
<feature type="domain" description="Enoyl-CoA hydratase/isomerase" evidence="7">
    <location>
        <begin position="62"/>
        <end position="409"/>
    </location>
</feature>
<dbReference type="Proteomes" id="UP000636800">
    <property type="component" value="Chromosome 2"/>
</dbReference>
<dbReference type="CDD" id="cd06558">
    <property type="entry name" value="crotonase-like"/>
    <property type="match status" value="1"/>
</dbReference>
<protein>
    <recommendedName>
        <fullName evidence="6">3-hydroxyisobutyryl-CoA hydrolase</fullName>
        <shortName evidence="6">HIB-CoA hydrolase</shortName>
        <shortName evidence="6">HIBYL-CoA-H</shortName>
        <ecNumber evidence="6">3.1.2.4</ecNumber>
    </recommendedName>
    <alternativeName>
        <fullName evidence="6">3-hydroxyisobutyryl-coenzyme A hydrolase</fullName>
    </alternativeName>
</protein>
<comment type="caution">
    <text evidence="8">The sequence shown here is derived from an EMBL/GenBank/DDBJ whole genome shotgun (WGS) entry which is preliminary data.</text>
</comment>
<keyword evidence="5" id="KW-0496">Mitochondrion</keyword>
<gene>
    <name evidence="8" type="ORF">HPP92_006445</name>
</gene>
<dbReference type="EC" id="3.1.2.4" evidence="6"/>
<dbReference type="AlphaFoldDB" id="A0A835RVX9"/>
<dbReference type="PANTHER" id="PTHR43176">
    <property type="entry name" value="3-HYDROXYISOBUTYRYL-COA HYDROLASE-RELATED"/>
    <property type="match status" value="1"/>
</dbReference>
<dbReference type="GO" id="GO:0005829">
    <property type="term" value="C:cytosol"/>
    <property type="evidence" value="ECO:0007669"/>
    <property type="project" value="TreeGrafter"/>
</dbReference>
<evidence type="ECO:0000259" key="7">
    <source>
        <dbReference type="Pfam" id="PF16113"/>
    </source>
</evidence>
<dbReference type="InterPro" id="IPR045004">
    <property type="entry name" value="ECH_dom"/>
</dbReference>
<evidence type="ECO:0000313" key="9">
    <source>
        <dbReference type="Proteomes" id="UP000636800"/>
    </source>
</evidence>
<evidence type="ECO:0000256" key="3">
    <source>
        <dbReference type="ARBA" id="ARBA00022801"/>
    </source>
</evidence>
<dbReference type="PANTHER" id="PTHR43176:SF5">
    <property type="entry name" value="3-HYDROXYISOBUTYRYL-COA HYDROLASE-LIKE PROTEIN 4, MITOCHONDRIAL"/>
    <property type="match status" value="1"/>
</dbReference>
<dbReference type="FunFam" id="3.90.226.10:FF:000062">
    <property type="entry name" value="3-hydroxyisobutyryl-CoA hydrolase-like protein 3 mitochondrial"/>
    <property type="match status" value="1"/>
</dbReference>
<dbReference type="Pfam" id="PF16113">
    <property type="entry name" value="ECH_2"/>
    <property type="match status" value="1"/>
</dbReference>
<evidence type="ECO:0000256" key="2">
    <source>
        <dbReference type="ARBA" id="ARBA00005254"/>
    </source>
</evidence>
<proteinExistence type="inferred from homology"/>
<dbReference type="InterPro" id="IPR029045">
    <property type="entry name" value="ClpP/crotonase-like_dom_sf"/>
</dbReference>
<comment type="catalytic activity">
    <reaction evidence="6">
        <text>3-hydroxy-2-methylpropanoyl-CoA + H2O = 3-hydroxy-2-methylpropanoate + CoA + H(+)</text>
        <dbReference type="Rhea" id="RHEA:20888"/>
        <dbReference type="ChEBI" id="CHEBI:11805"/>
        <dbReference type="ChEBI" id="CHEBI:15377"/>
        <dbReference type="ChEBI" id="CHEBI:15378"/>
        <dbReference type="ChEBI" id="CHEBI:57287"/>
        <dbReference type="ChEBI" id="CHEBI:57340"/>
        <dbReference type="EC" id="3.1.2.4"/>
    </reaction>
</comment>
<evidence type="ECO:0000256" key="1">
    <source>
        <dbReference type="ARBA" id="ARBA00004173"/>
    </source>
</evidence>
<name>A0A835RVX9_VANPL</name>
<accession>A0A835RVX9</accession>
<comment type="function">
    <text evidence="6">Hydrolyzes 3-hydroxyisobutyryl-CoA (HIBYL-CoA), a saline catabolite. Has high activity toward isobutyryl-CoA. Could be an isobutyryl-CoA dehydrogenase that functions in valine catabolism.</text>
</comment>
<keyword evidence="9" id="KW-1185">Reference proteome</keyword>
<dbReference type="NCBIfam" id="NF004127">
    <property type="entry name" value="PRK05617.1"/>
    <property type="match status" value="1"/>
</dbReference>
<dbReference type="SUPFAM" id="SSF52096">
    <property type="entry name" value="ClpP/crotonase"/>
    <property type="match status" value="1"/>
</dbReference>